<dbReference type="PROSITE" id="PS00211">
    <property type="entry name" value="ABC_TRANSPORTER_1"/>
    <property type="match status" value="1"/>
</dbReference>
<name>A0A1H7GQ36_RUMAL</name>
<keyword evidence="1" id="KW-0813">Transport</keyword>
<dbReference type="CDD" id="cd03255">
    <property type="entry name" value="ABC_MJ0796_LolCDE_FtsE"/>
    <property type="match status" value="1"/>
</dbReference>
<dbReference type="InterPro" id="IPR003439">
    <property type="entry name" value="ABC_transporter-like_ATP-bd"/>
</dbReference>
<keyword evidence="3 5" id="KW-0067">ATP-binding</keyword>
<reference evidence="5 6" key="1">
    <citation type="submission" date="2016-10" db="EMBL/GenBank/DDBJ databases">
        <authorList>
            <person name="de Groot N.N."/>
        </authorList>
    </citation>
    <scope>NUCLEOTIDE SEQUENCE [LARGE SCALE GENOMIC DNA]</scope>
    <source>
        <strain evidence="5 6">KH2T6</strain>
    </source>
</reference>
<dbReference type="AlphaFoldDB" id="A0A1H7GQ36"/>
<evidence type="ECO:0000256" key="3">
    <source>
        <dbReference type="ARBA" id="ARBA00022840"/>
    </source>
</evidence>
<dbReference type="InterPro" id="IPR017871">
    <property type="entry name" value="ABC_transporter-like_CS"/>
</dbReference>
<dbReference type="EMBL" id="FOAT01000002">
    <property type="protein sequence ID" value="SEK40218.1"/>
    <property type="molecule type" value="Genomic_DNA"/>
</dbReference>
<dbReference type="GO" id="GO:0022857">
    <property type="term" value="F:transmembrane transporter activity"/>
    <property type="evidence" value="ECO:0007669"/>
    <property type="project" value="TreeGrafter"/>
</dbReference>
<evidence type="ECO:0000259" key="4">
    <source>
        <dbReference type="PROSITE" id="PS50893"/>
    </source>
</evidence>
<dbReference type="Pfam" id="PF00005">
    <property type="entry name" value="ABC_tran"/>
    <property type="match status" value="1"/>
</dbReference>
<dbReference type="InterPro" id="IPR003593">
    <property type="entry name" value="AAA+_ATPase"/>
</dbReference>
<dbReference type="PROSITE" id="PS50893">
    <property type="entry name" value="ABC_TRANSPORTER_2"/>
    <property type="match status" value="1"/>
</dbReference>
<dbReference type="FunFam" id="3.40.50.300:FF:000032">
    <property type="entry name" value="Export ABC transporter ATP-binding protein"/>
    <property type="match status" value="1"/>
</dbReference>
<evidence type="ECO:0000256" key="2">
    <source>
        <dbReference type="ARBA" id="ARBA00022741"/>
    </source>
</evidence>
<dbReference type="RefSeq" id="WP_074829515.1">
    <property type="nucleotide sequence ID" value="NZ_FOAT01000002.1"/>
</dbReference>
<evidence type="ECO:0000313" key="5">
    <source>
        <dbReference type="EMBL" id="SEK40218.1"/>
    </source>
</evidence>
<protein>
    <submittedName>
        <fullName evidence="5">Putative ABC transport system ATP-binding protein</fullName>
    </submittedName>
</protein>
<dbReference type="Gene3D" id="3.40.50.300">
    <property type="entry name" value="P-loop containing nucleotide triphosphate hydrolases"/>
    <property type="match status" value="1"/>
</dbReference>
<dbReference type="PANTHER" id="PTHR24220:SF86">
    <property type="entry name" value="ABC TRANSPORTER ABCH.1"/>
    <property type="match status" value="1"/>
</dbReference>
<dbReference type="GO" id="GO:0005886">
    <property type="term" value="C:plasma membrane"/>
    <property type="evidence" value="ECO:0007669"/>
    <property type="project" value="TreeGrafter"/>
</dbReference>
<dbReference type="InterPro" id="IPR027417">
    <property type="entry name" value="P-loop_NTPase"/>
</dbReference>
<dbReference type="GO" id="GO:0016887">
    <property type="term" value="F:ATP hydrolysis activity"/>
    <property type="evidence" value="ECO:0007669"/>
    <property type="project" value="InterPro"/>
</dbReference>
<evidence type="ECO:0000313" key="6">
    <source>
        <dbReference type="Proteomes" id="UP000186015"/>
    </source>
</evidence>
<dbReference type="InterPro" id="IPR015854">
    <property type="entry name" value="ABC_transpr_LolD-like"/>
</dbReference>
<dbReference type="PANTHER" id="PTHR24220">
    <property type="entry name" value="IMPORT ATP-BINDING PROTEIN"/>
    <property type="match status" value="1"/>
</dbReference>
<dbReference type="SMART" id="SM00382">
    <property type="entry name" value="AAA"/>
    <property type="match status" value="1"/>
</dbReference>
<dbReference type="InterPro" id="IPR017911">
    <property type="entry name" value="MacB-like_ATP-bd"/>
</dbReference>
<proteinExistence type="predicted"/>
<keyword evidence="2" id="KW-0547">Nucleotide-binding</keyword>
<dbReference type="OrthoDB" id="9802264at2"/>
<dbReference type="GO" id="GO:0098796">
    <property type="term" value="C:membrane protein complex"/>
    <property type="evidence" value="ECO:0007669"/>
    <property type="project" value="UniProtKB-ARBA"/>
</dbReference>
<dbReference type="GO" id="GO:0005524">
    <property type="term" value="F:ATP binding"/>
    <property type="evidence" value="ECO:0007669"/>
    <property type="project" value="UniProtKB-KW"/>
</dbReference>
<feature type="domain" description="ABC transporter" evidence="4">
    <location>
        <begin position="2"/>
        <end position="221"/>
    </location>
</feature>
<evidence type="ECO:0000256" key="1">
    <source>
        <dbReference type="ARBA" id="ARBA00022448"/>
    </source>
</evidence>
<gene>
    <name evidence="5" type="ORF">SAMN05216469_102214</name>
</gene>
<dbReference type="SUPFAM" id="SSF52540">
    <property type="entry name" value="P-loop containing nucleoside triphosphate hydrolases"/>
    <property type="match status" value="1"/>
</dbReference>
<accession>A0A1H7GQ36</accession>
<dbReference type="Proteomes" id="UP000186015">
    <property type="component" value="Unassembled WGS sequence"/>
</dbReference>
<sequence length="224" mass="24720">MISLKNISVSYGKKEARTDALKNIDLTINKGEFITISGKSGCGKTTLLNVLGGIITPDSGSYLFQGEDVNKFADNKLARFRNRCIGFVVQHFALINDRTVYENITLPLKYRKKDASVTGEKIDSVLNELGILSKKNKYPFQLSGGEKQRVAIARCIISNTEVILADEPTGALDEETGHKIMAILKQLNEKGKTIIMVTHDVELSKSGSRRIIMKDGEIVDIIDS</sequence>
<organism evidence="5 6">
    <name type="scientific">Ruminococcus albus</name>
    <dbReference type="NCBI Taxonomy" id="1264"/>
    <lineage>
        <taxon>Bacteria</taxon>
        <taxon>Bacillati</taxon>
        <taxon>Bacillota</taxon>
        <taxon>Clostridia</taxon>
        <taxon>Eubacteriales</taxon>
        <taxon>Oscillospiraceae</taxon>
        <taxon>Ruminococcus</taxon>
    </lineage>
</organism>